<evidence type="ECO:0000313" key="2">
    <source>
        <dbReference type="EMBL" id="KAK3373636.1"/>
    </source>
</evidence>
<dbReference type="AlphaFoldDB" id="A0AAE0KCW3"/>
<gene>
    <name evidence="2" type="ORF">B0T24DRAFT_657456</name>
</gene>
<name>A0AAE0KCW3_9PEZI</name>
<sequence length="416" mass="47937">MKVLTLPAEIRLMILEAVIQQKHPGWASFASVCKEWQFFIEKQNFCRLKLQLPYLDEFESVFRRSTGRRELIQHIWLDVELPEYSCHLCKRIESISWSYRNSSIISNGIWKLFRILSTWESGPELERGDLTLELNAHSPSDSKHWFKNNWHDTQHDWVNGQQIANPPCSAVLRLFGSINLRFKEDLPHFFQLVQNHLPQSLKRVSVFEDFSEWLAGILQTGQFVPWQPQVEISRVVDPRIAAAFAARSVDLEQLSVAYMVNAEDFFGRTAYNSSWTWHHLKSLALTSQFLRNTMQSRKGIDDLLYLAGITARRMPKLQTLALWNGINGEACAFIYHRDGGRASIIWRGTWDMQLSPRVVKTWQCVATETHSCGALQISKQRVHTGIASHGDAIHCLDLPCPVVAPASLWQIRKESL</sequence>
<proteinExistence type="predicted"/>
<dbReference type="Proteomes" id="UP001287356">
    <property type="component" value="Unassembled WGS sequence"/>
</dbReference>
<dbReference type="EMBL" id="JAULSN010000004">
    <property type="protein sequence ID" value="KAK3373636.1"/>
    <property type="molecule type" value="Genomic_DNA"/>
</dbReference>
<feature type="domain" description="DUF6546" evidence="1">
    <location>
        <begin position="197"/>
        <end position="403"/>
    </location>
</feature>
<keyword evidence="3" id="KW-1185">Reference proteome</keyword>
<dbReference type="InterPro" id="IPR046676">
    <property type="entry name" value="DUF6546"/>
</dbReference>
<dbReference type="Pfam" id="PF20183">
    <property type="entry name" value="DUF6546"/>
    <property type="match status" value="1"/>
</dbReference>
<reference evidence="2" key="2">
    <citation type="submission" date="2023-06" db="EMBL/GenBank/DDBJ databases">
        <authorList>
            <consortium name="Lawrence Berkeley National Laboratory"/>
            <person name="Haridas S."/>
            <person name="Hensen N."/>
            <person name="Bonometti L."/>
            <person name="Westerberg I."/>
            <person name="Brannstrom I.O."/>
            <person name="Guillou S."/>
            <person name="Cros-Aarteil S."/>
            <person name="Calhoun S."/>
            <person name="Kuo A."/>
            <person name="Mondo S."/>
            <person name="Pangilinan J."/>
            <person name="Riley R."/>
            <person name="Labutti K."/>
            <person name="Andreopoulos B."/>
            <person name="Lipzen A."/>
            <person name="Chen C."/>
            <person name="Yanf M."/>
            <person name="Daum C."/>
            <person name="Ng V."/>
            <person name="Clum A."/>
            <person name="Steindorff A."/>
            <person name="Ohm R."/>
            <person name="Martin F."/>
            <person name="Silar P."/>
            <person name="Natvig D."/>
            <person name="Lalanne C."/>
            <person name="Gautier V."/>
            <person name="Ament-Velasquez S.L."/>
            <person name="Kruys A."/>
            <person name="Hutchinson M.I."/>
            <person name="Powell A.J."/>
            <person name="Barry K."/>
            <person name="Miller A.N."/>
            <person name="Grigoriev I.V."/>
            <person name="Debuchy R."/>
            <person name="Gladieux P."/>
            <person name="Thoren M.H."/>
            <person name="Johannesson H."/>
        </authorList>
    </citation>
    <scope>NUCLEOTIDE SEQUENCE</scope>
    <source>
        <strain evidence="2">CBS 958.72</strain>
    </source>
</reference>
<organism evidence="2 3">
    <name type="scientific">Lasiosphaeria ovina</name>
    <dbReference type="NCBI Taxonomy" id="92902"/>
    <lineage>
        <taxon>Eukaryota</taxon>
        <taxon>Fungi</taxon>
        <taxon>Dikarya</taxon>
        <taxon>Ascomycota</taxon>
        <taxon>Pezizomycotina</taxon>
        <taxon>Sordariomycetes</taxon>
        <taxon>Sordariomycetidae</taxon>
        <taxon>Sordariales</taxon>
        <taxon>Lasiosphaeriaceae</taxon>
        <taxon>Lasiosphaeria</taxon>
    </lineage>
</organism>
<protein>
    <recommendedName>
        <fullName evidence="1">DUF6546 domain-containing protein</fullName>
    </recommendedName>
</protein>
<comment type="caution">
    <text evidence="2">The sequence shown here is derived from an EMBL/GenBank/DDBJ whole genome shotgun (WGS) entry which is preliminary data.</text>
</comment>
<evidence type="ECO:0000313" key="3">
    <source>
        <dbReference type="Proteomes" id="UP001287356"/>
    </source>
</evidence>
<accession>A0AAE0KCW3</accession>
<reference evidence="2" key="1">
    <citation type="journal article" date="2023" name="Mol. Phylogenet. Evol.">
        <title>Genome-scale phylogeny and comparative genomics of the fungal order Sordariales.</title>
        <authorList>
            <person name="Hensen N."/>
            <person name="Bonometti L."/>
            <person name="Westerberg I."/>
            <person name="Brannstrom I.O."/>
            <person name="Guillou S."/>
            <person name="Cros-Aarteil S."/>
            <person name="Calhoun S."/>
            <person name="Haridas S."/>
            <person name="Kuo A."/>
            <person name="Mondo S."/>
            <person name="Pangilinan J."/>
            <person name="Riley R."/>
            <person name="LaButti K."/>
            <person name="Andreopoulos B."/>
            <person name="Lipzen A."/>
            <person name="Chen C."/>
            <person name="Yan M."/>
            <person name="Daum C."/>
            <person name="Ng V."/>
            <person name="Clum A."/>
            <person name="Steindorff A."/>
            <person name="Ohm R.A."/>
            <person name="Martin F."/>
            <person name="Silar P."/>
            <person name="Natvig D.O."/>
            <person name="Lalanne C."/>
            <person name="Gautier V."/>
            <person name="Ament-Velasquez S.L."/>
            <person name="Kruys A."/>
            <person name="Hutchinson M.I."/>
            <person name="Powell A.J."/>
            <person name="Barry K."/>
            <person name="Miller A.N."/>
            <person name="Grigoriev I.V."/>
            <person name="Debuchy R."/>
            <person name="Gladieux P."/>
            <person name="Hiltunen Thoren M."/>
            <person name="Johannesson H."/>
        </authorList>
    </citation>
    <scope>NUCLEOTIDE SEQUENCE</scope>
    <source>
        <strain evidence="2">CBS 958.72</strain>
    </source>
</reference>
<evidence type="ECO:0000259" key="1">
    <source>
        <dbReference type="Pfam" id="PF20183"/>
    </source>
</evidence>